<dbReference type="OrthoDB" id="9808993at2"/>
<dbReference type="PANTHER" id="PTHR21174:SF0">
    <property type="entry name" value="HD PHOSPHOHYDROLASE FAMILY PROTEIN-RELATED"/>
    <property type="match status" value="1"/>
</dbReference>
<dbReference type="RefSeq" id="WP_002986544.1">
    <property type="nucleotide sequence ID" value="NZ_CP068108.1"/>
</dbReference>
<protein>
    <recommendedName>
        <fullName evidence="3">Metal-dependent HD superfamily phosphohydrolase</fullName>
    </recommendedName>
</protein>
<evidence type="ECO:0000313" key="2">
    <source>
        <dbReference type="Proteomes" id="UP000596202"/>
    </source>
</evidence>
<dbReference type="EMBL" id="CP068108">
    <property type="protein sequence ID" value="QQT99001.1"/>
    <property type="molecule type" value="Genomic_DNA"/>
</dbReference>
<dbReference type="AlphaFoldDB" id="A0A9Q6Z4Y2"/>
<gene>
    <name evidence="1" type="ORF">I6I88_12360</name>
</gene>
<dbReference type="InterPro" id="IPR009218">
    <property type="entry name" value="HD_phosphohydro"/>
</dbReference>
<proteinExistence type="predicted"/>
<dbReference type="SUPFAM" id="SSF109604">
    <property type="entry name" value="HD-domain/PDEase-like"/>
    <property type="match status" value="1"/>
</dbReference>
<organism evidence="1 2">
    <name type="scientific">Myroides odoratus</name>
    <name type="common">Flavobacterium odoratum</name>
    <dbReference type="NCBI Taxonomy" id="256"/>
    <lineage>
        <taxon>Bacteria</taxon>
        <taxon>Pseudomonadati</taxon>
        <taxon>Bacteroidota</taxon>
        <taxon>Flavobacteriia</taxon>
        <taxon>Flavobacteriales</taxon>
        <taxon>Flavobacteriaceae</taxon>
        <taxon>Myroides</taxon>
    </lineage>
</organism>
<dbReference type="Gene3D" id="1.10.3210.10">
    <property type="entry name" value="Hypothetical protein af1432"/>
    <property type="match status" value="1"/>
</dbReference>
<evidence type="ECO:0008006" key="3">
    <source>
        <dbReference type="Google" id="ProtNLM"/>
    </source>
</evidence>
<dbReference type="Proteomes" id="UP000596202">
    <property type="component" value="Chromosome"/>
</dbReference>
<evidence type="ECO:0000313" key="1">
    <source>
        <dbReference type="EMBL" id="QQT99001.1"/>
    </source>
</evidence>
<name>A0A9Q6Z4Y2_MYROD</name>
<reference evidence="1 2" key="1">
    <citation type="submission" date="2021-01" db="EMBL/GenBank/DDBJ databases">
        <title>FDA dAtabase for Regulatory Grade micrObial Sequences (FDA-ARGOS): Supporting development and validation of Infectious Disease Dx tests.</title>
        <authorList>
            <person name="Sproer C."/>
            <person name="Gronow S."/>
            <person name="Severitt S."/>
            <person name="Schroder I."/>
            <person name="Tallon L."/>
            <person name="Sadzewicz L."/>
            <person name="Zhao X."/>
            <person name="Boylan J."/>
            <person name="Ott S."/>
            <person name="Bowen H."/>
            <person name="Vavikolanu K."/>
            <person name="Mehta A."/>
            <person name="Aluvathingal J."/>
            <person name="Nadendla S."/>
            <person name="Lowell S."/>
            <person name="Myers T."/>
            <person name="Yan Y."/>
            <person name="Sichtig H."/>
        </authorList>
    </citation>
    <scope>NUCLEOTIDE SEQUENCE [LARGE SCALE GENOMIC DNA]</scope>
    <source>
        <strain evidence="1 2">FDAARGOS_1131</strain>
    </source>
</reference>
<accession>A0A9Q6Z4Y2</accession>
<dbReference type="PIRSF" id="PIRSF035170">
    <property type="entry name" value="HD_phosphohydro"/>
    <property type="match status" value="1"/>
</dbReference>
<dbReference type="PANTHER" id="PTHR21174">
    <property type="match status" value="1"/>
</dbReference>
<sequence length="208" mass="25037">MSTSLQLEFQHIVGQYSTDQNLIQSYWLEIKKQYETAGRYYHNLTHLKNILEELNEIRAEINDWEAILCSVFYHDIIYDARAQDNEEQSAQLAKERLTILQLPESKIELIFNQIIATKQHRKSTNSDINYFLDADLSILGKDWEQYKRYYQNIRKEYAIYPDDVYNHGRKKTLTHFLTFETIFNTPYFKSKYENQARHNIEKELNLLH</sequence>
<dbReference type="GeneID" id="93528458"/>